<dbReference type="InterPro" id="IPR019705">
    <property type="entry name" value="DUF2594"/>
</dbReference>
<gene>
    <name evidence="1" type="primary">yecF</name>
    <name evidence="1" type="ORF">SCTVLC_2048</name>
</gene>
<dbReference type="Pfam" id="PF10769">
    <property type="entry name" value="DUF2594"/>
    <property type="match status" value="1"/>
</dbReference>
<reference evidence="1" key="2">
    <citation type="journal article" date="2014" name="Genome Biol. Evol.">
        <title>Settling down: the genome of Serratia symbiotica from the aphid Cinara tujafilina zooms in on the process of accommodation to a cooperative intracellular life.</title>
        <authorList>
            <person name="Manzano-Marin A."/>
            <person name="Latorre A."/>
        </authorList>
    </citation>
    <scope>NUCLEOTIDE SEQUENCE</scope>
    <source>
        <strain evidence="1">SCt-VLC</strain>
    </source>
</reference>
<dbReference type="AlphaFoldDB" id="A0A068RF48"/>
<evidence type="ECO:0008006" key="2">
    <source>
        <dbReference type="Google" id="ProtNLM"/>
    </source>
</evidence>
<proteinExistence type="predicted"/>
<dbReference type="OrthoDB" id="6475550at2"/>
<name>A0A068RF48_9GAMM</name>
<accession>A0A068RF48</accession>
<dbReference type="EMBL" id="FR904237">
    <property type="protein sequence ID" value="CDG48718.1"/>
    <property type="molecule type" value="Genomic_DNA"/>
</dbReference>
<reference evidence="1" key="1">
    <citation type="submission" date="2013-06" db="EMBL/GenBank/DDBJ databases">
        <authorList>
            <person name="Mazano-Marin A."/>
        </authorList>
    </citation>
    <scope>NUCLEOTIDE SEQUENCE</scope>
    <source>
        <strain evidence="1">SCt-VLC</strain>
    </source>
</reference>
<evidence type="ECO:0000313" key="1">
    <source>
        <dbReference type="EMBL" id="CDG48718.1"/>
    </source>
</evidence>
<protein>
    <recommendedName>
        <fullName evidence="2">DUF2594 domain-containing protein</fullName>
    </recommendedName>
</protein>
<organism evidence="1">
    <name type="scientific">Serratia symbiotica SCt-VLC</name>
    <dbReference type="NCBI Taxonomy" id="1347341"/>
    <lineage>
        <taxon>Bacteria</taxon>
        <taxon>Pseudomonadati</taxon>
        <taxon>Pseudomonadota</taxon>
        <taxon>Gammaproteobacteria</taxon>
        <taxon>Enterobacterales</taxon>
        <taxon>Yersiniaceae</taxon>
        <taxon>Serratia</taxon>
        <taxon>Serratia symbiotica</taxon>
    </lineage>
</organism>
<sequence length="67" mass="7583">MSKVDFTTSVTPETLATEIACLKATLGQNTQGKVIINMERFIAQIEDPIQAEIFKNSIQQIKHTYRQ</sequence>
<dbReference type="RefSeq" id="WP_061770814.1">
    <property type="nucleotide sequence ID" value="NZ_FR904237.1"/>
</dbReference>